<name>A0A1V6N887_PENPO</name>
<reference evidence="3" key="1">
    <citation type="journal article" date="2017" name="Nat. Microbiol.">
        <title>Global analysis of biosynthetic gene clusters reveals vast potential of secondary metabolite production in Penicillium species.</title>
        <authorList>
            <person name="Nielsen J.C."/>
            <person name="Grijseels S."/>
            <person name="Prigent S."/>
            <person name="Ji B."/>
            <person name="Dainat J."/>
            <person name="Nielsen K.F."/>
            <person name="Frisvad J.C."/>
            <person name="Workman M."/>
            <person name="Nielsen J."/>
        </authorList>
    </citation>
    <scope>NUCLEOTIDE SEQUENCE [LARGE SCALE GENOMIC DNA]</scope>
    <source>
        <strain evidence="3">IBT 4502</strain>
    </source>
</reference>
<gene>
    <name evidence="2" type="ORF">PENPOL_c020G06836</name>
</gene>
<evidence type="ECO:0000256" key="1">
    <source>
        <dbReference type="SAM" id="MobiDB-lite"/>
    </source>
</evidence>
<organism evidence="2 3">
    <name type="scientific">Penicillium polonicum</name>
    <dbReference type="NCBI Taxonomy" id="60169"/>
    <lineage>
        <taxon>Eukaryota</taxon>
        <taxon>Fungi</taxon>
        <taxon>Dikarya</taxon>
        <taxon>Ascomycota</taxon>
        <taxon>Pezizomycotina</taxon>
        <taxon>Eurotiomycetes</taxon>
        <taxon>Eurotiomycetidae</taxon>
        <taxon>Eurotiales</taxon>
        <taxon>Aspergillaceae</taxon>
        <taxon>Penicillium</taxon>
    </lineage>
</organism>
<comment type="caution">
    <text evidence="2">The sequence shown here is derived from an EMBL/GenBank/DDBJ whole genome shotgun (WGS) entry which is preliminary data.</text>
</comment>
<accession>A0A1V6N887</accession>
<sequence length="436" mass="49774">MSLFRPQNKRVASPASDTTTSLKAPVAPKSLRPARPTKATNFQPVEIIGKNWAKLEDHEAQLAAYLGFQNTSDLREFAISWPTLLAEKHFAPAAQKMTKVGAFNFLSNPGLISEIAAVAVDSSPELVWTWKSGDPPHHQTIQKRKIVAWTLRKMVLNIKQYKDTSVAENLSRTQIEQAEFLKRHASNRLGRVLSFPETMDNFPCPELGPLTNKGENELETYNRCWEVLRYLGSGFHKGNWKRRFANLEVMKNGRTVNNSHAPSWMQTITKPLLPDPSRPIEVEIHWVHNEDVAMYHATELAIEEAKSKQVAVPDSQFAFPWDPRVFPNVEQFRDNIRRCLNCEALGLDLQSLRVHCYDADEDRHEQADAFTQDWAMLKAFFENPHYSKFFLAVRLQPFYFDPLSLYEDGGVPIDPLLYLATPNSEISVERQTADNN</sequence>
<feature type="region of interest" description="Disordered" evidence="1">
    <location>
        <begin position="1"/>
        <end position="36"/>
    </location>
</feature>
<proteinExistence type="predicted"/>
<dbReference type="STRING" id="60169.A0A1V6N887"/>
<keyword evidence="3" id="KW-1185">Reference proteome</keyword>
<dbReference type="OrthoDB" id="3853075at2759"/>
<protein>
    <submittedName>
        <fullName evidence="2">Uncharacterized protein</fullName>
    </submittedName>
</protein>
<dbReference type="AlphaFoldDB" id="A0A1V6N887"/>
<dbReference type="Proteomes" id="UP000191408">
    <property type="component" value="Unassembled WGS sequence"/>
</dbReference>
<dbReference type="EMBL" id="MDYM01000020">
    <property type="protein sequence ID" value="OQD60822.1"/>
    <property type="molecule type" value="Genomic_DNA"/>
</dbReference>
<evidence type="ECO:0000313" key="3">
    <source>
        <dbReference type="Proteomes" id="UP000191408"/>
    </source>
</evidence>
<evidence type="ECO:0000313" key="2">
    <source>
        <dbReference type="EMBL" id="OQD60822.1"/>
    </source>
</evidence>